<keyword evidence="11" id="KW-1185">Reference proteome</keyword>
<dbReference type="PANTHER" id="PTHR13220">
    <property type="entry name" value="TIMELESS INTERACTING-RELATED"/>
    <property type="match status" value="1"/>
</dbReference>
<keyword evidence="6 7" id="KW-0131">Cell cycle</keyword>
<dbReference type="GO" id="GO:0043111">
    <property type="term" value="P:replication fork arrest"/>
    <property type="evidence" value="ECO:0007669"/>
    <property type="project" value="TreeGrafter"/>
</dbReference>
<name>A0AAE8N962_9PEZI</name>
<feature type="compositionally biased region" description="Basic and acidic residues" evidence="8">
    <location>
        <begin position="1"/>
        <end position="14"/>
    </location>
</feature>
<evidence type="ECO:0000256" key="6">
    <source>
        <dbReference type="ARBA" id="ARBA00023306"/>
    </source>
</evidence>
<dbReference type="GO" id="GO:0003677">
    <property type="term" value="F:DNA binding"/>
    <property type="evidence" value="ECO:0007669"/>
    <property type="project" value="TreeGrafter"/>
</dbReference>
<dbReference type="Proteomes" id="UP001187682">
    <property type="component" value="Unassembled WGS sequence"/>
</dbReference>
<dbReference type="Pfam" id="PF07962">
    <property type="entry name" value="Swi3"/>
    <property type="match status" value="1"/>
</dbReference>
<evidence type="ECO:0000256" key="1">
    <source>
        <dbReference type="ARBA" id="ARBA00004123"/>
    </source>
</evidence>
<evidence type="ECO:0000256" key="8">
    <source>
        <dbReference type="SAM" id="MobiDB-lite"/>
    </source>
</evidence>
<evidence type="ECO:0000256" key="7">
    <source>
        <dbReference type="RuleBase" id="RU366049"/>
    </source>
</evidence>
<evidence type="ECO:0000259" key="9">
    <source>
        <dbReference type="Pfam" id="PF07962"/>
    </source>
</evidence>
<organism evidence="10 11">
    <name type="scientific">Cephalotrichum gorgonifer</name>
    <dbReference type="NCBI Taxonomy" id="2041049"/>
    <lineage>
        <taxon>Eukaryota</taxon>
        <taxon>Fungi</taxon>
        <taxon>Dikarya</taxon>
        <taxon>Ascomycota</taxon>
        <taxon>Pezizomycotina</taxon>
        <taxon>Sordariomycetes</taxon>
        <taxon>Hypocreomycetidae</taxon>
        <taxon>Microascales</taxon>
        <taxon>Microascaceae</taxon>
        <taxon>Cephalotrichum</taxon>
    </lineage>
</organism>
<feature type="domain" description="Chromosome segregation in meiosis protein 3" evidence="9">
    <location>
        <begin position="68"/>
        <end position="149"/>
    </location>
</feature>
<reference evidence="10" key="1">
    <citation type="submission" date="2018-03" db="EMBL/GenBank/DDBJ databases">
        <authorList>
            <person name="Guldener U."/>
        </authorList>
    </citation>
    <scope>NUCLEOTIDE SEQUENCE</scope>
</reference>
<feature type="compositionally biased region" description="Acidic residues" evidence="8">
    <location>
        <begin position="15"/>
        <end position="27"/>
    </location>
</feature>
<dbReference type="EMBL" id="ONZQ02000019">
    <property type="protein sequence ID" value="SPO07330.1"/>
    <property type="molecule type" value="Genomic_DNA"/>
</dbReference>
<dbReference type="GO" id="GO:0031298">
    <property type="term" value="C:replication fork protection complex"/>
    <property type="evidence" value="ECO:0007669"/>
    <property type="project" value="TreeGrafter"/>
</dbReference>
<comment type="caution">
    <text evidence="10">The sequence shown here is derived from an EMBL/GenBank/DDBJ whole genome shotgun (WGS) entry which is preliminary data.</text>
</comment>
<proteinExistence type="inferred from homology"/>
<protein>
    <recommendedName>
        <fullName evidence="7">Chromosome segregation in meiosis protein</fullName>
    </recommendedName>
</protein>
<dbReference type="PANTHER" id="PTHR13220:SF11">
    <property type="entry name" value="TIMELESS-INTERACTING PROTEIN"/>
    <property type="match status" value="1"/>
</dbReference>
<accession>A0AAE8N962</accession>
<evidence type="ECO:0000256" key="4">
    <source>
        <dbReference type="ARBA" id="ARBA00022880"/>
    </source>
</evidence>
<dbReference type="InterPro" id="IPR012923">
    <property type="entry name" value="Csm3"/>
</dbReference>
<evidence type="ECO:0000256" key="5">
    <source>
        <dbReference type="ARBA" id="ARBA00023242"/>
    </source>
</evidence>
<comment type="similarity">
    <text evidence="2 7">Belongs to the CSM3 family.</text>
</comment>
<feature type="compositionally biased region" description="Basic and acidic residues" evidence="8">
    <location>
        <begin position="149"/>
        <end position="179"/>
    </location>
</feature>
<feature type="region of interest" description="Disordered" evidence="8">
    <location>
        <begin position="1"/>
        <end position="67"/>
    </location>
</feature>
<evidence type="ECO:0000313" key="10">
    <source>
        <dbReference type="EMBL" id="SPO07330.1"/>
    </source>
</evidence>
<evidence type="ECO:0000256" key="3">
    <source>
        <dbReference type="ARBA" id="ARBA00022763"/>
    </source>
</evidence>
<dbReference type="GO" id="GO:0031297">
    <property type="term" value="P:replication fork processing"/>
    <property type="evidence" value="ECO:0007669"/>
    <property type="project" value="UniProtKB-UniRule"/>
</dbReference>
<dbReference type="AlphaFoldDB" id="A0AAE8N962"/>
<feature type="compositionally biased region" description="Basic and acidic residues" evidence="8">
    <location>
        <begin position="39"/>
        <end position="49"/>
    </location>
</feature>
<dbReference type="GO" id="GO:0000076">
    <property type="term" value="P:DNA replication checkpoint signaling"/>
    <property type="evidence" value="ECO:0007669"/>
    <property type="project" value="UniProtKB-UniRule"/>
</dbReference>
<gene>
    <name evidence="10" type="ORF">DNG_10024</name>
</gene>
<dbReference type="GO" id="GO:0006974">
    <property type="term" value="P:DNA damage response"/>
    <property type="evidence" value="ECO:0007669"/>
    <property type="project" value="UniProtKB-KW"/>
</dbReference>
<sequence length="279" mass="30620">MPADARPSDRRPPADLDDYEVDLDDIFGDLTPPPGQEDEGTKRKARENGAADDDDAPVAKRARAPRVKLDEQRLLSDEGIPKLRARAKGLKFKGTSHEFSDTARLLDFYQLWLDDLFPKAKFLDALSMVEKTGHKTAVMTRRRDWIAEERRKELGTDGDHDDDAGREGAKTPPARRDFEREIDDIYTATPPGAANPSAGPVGAEQDEDDAALEALMMEADDDLVERGGGPPDEFAEDEAALAEMEFSTGWSNAPPAKPAPPPPDEYADDEAAMAEMGFP</sequence>
<evidence type="ECO:0000256" key="2">
    <source>
        <dbReference type="ARBA" id="ARBA00006075"/>
    </source>
</evidence>
<keyword evidence="4" id="KW-0236">DNA replication inhibitor</keyword>
<feature type="region of interest" description="Disordered" evidence="8">
    <location>
        <begin position="149"/>
        <end position="209"/>
    </location>
</feature>
<comment type="function">
    <text evidence="7">Plays an important role in the control of DNA replication and the maintenance of replication fork stability.</text>
</comment>
<evidence type="ECO:0000313" key="11">
    <source>
        <dbReference type="Proteomes" id="UP001187682"/>
    </source>
</evidence>
<keyword evidence="5 7" id="KW-0539">Nucleus</keyword>
<keyword evidence="3 7" id="KW-0227">DNA damage</keyword>
<dbReference type="InterPro" id="IPR040038">
    <property type="entry name" value="TIPIN/Csm3/Swi3"/>
</dbReference>
<comment type="subcellular location">
    <subcellularLocation>
        <location evidence="1 7">Nucleus</location>
    </subcellularLocation>
</comment>